<evidence type="ECO:0000313" key="3">
    <source>
        <dbReference type="Proteomes" id="UP000640052"/>
    </source>
</evidence>
<dbReference type="AlphaFoldDB" id="A0A919URX5"/>
<evidence type="ECO:0000313" key="2">
    <source>
        <dbReference type="EMBL" id="GIH27993.1"/>
    </source>
</evidence>
<keyword evidence="3" id="KW-1185">Reference proteome</keyword>
<name>A0A919URX5_9ACTN</name>
<sequence>MPPLRSAGLGTTRAPADSAASAMPAWSVLTTTVSTSSARTHAVTARDTNGIPPTRSRFFSGTPTEPPRAGITASTRTRHSSYLRQHTPSPGVHGNLAMGVTGKGMSS</sequence>
<feature type="region of interest" description="Disordered" evidence="1">
    <location>
        <begin position="39"/>
        <end position="107"/>
    </location>
</feature>
<dbReference type="EMBL" id="BOOA01000069">
    <property type="protein sequence ID" value="GIH27993.1"/>
    <property type="molecule type" value="Genomic_DNA"/>
</dbReference>
<dbReference type="Proteomes" id="UP000640052">
    <property type="component" value="Unassembled WGS sequence"/>
</dbReference>
<proteinExistence type="predicted"/>
<accession>A0A919URX5</accession>
<evidence type="ECO:0000256" key="1">
    <source>
        <dbReference type="SAM" id="MobiDB-lite"/>
    </source>
</evidence>
<feature type="region of interest" description="Disordered" evidence="1">
    <location>
        <begin position="1"/>
        <end position="20"/>
    </location>
</feature>
<organism evidence="2 3">
    <name type="scientific">Acrocarpospora phusangensis</name>
    <dbReference type="NCBI Taxonomy" id="1070424"/>
    <lineage>
        <taxon>Bacteria</taxon>
        <taxon>Bacillati</taxon>
        <taxon>Actinomycetota</taxon>
        <taxon>Actinomycetes</taxon>
        <taxon>Streptosporangiales</taxon>
        <taxon>Streptosporangiaceae</taxon>
        <taxon>Acrocarpospora</taxon>
    </lineage>
</organism>
<comment type="caution">
    <text evidence="2">The sequence shown here is derived from an EMBL/GenBank/DDBJ whole genome shotgun (WGS) entry which is preliminary data.</text>
</comment>
<gene>
    <name evidence="2" type="ORF">Aph01nite_63030</name>
</gene>
<protein>
    <submittedName>
        <fullName evidence="2">Uncharacterized protein</fullName>
    </submittedName>
</protein>
<reference evidence="2" key="1">
    <citation type="submission" date="2021-01" db="EMBL/GenBank/DDBJ databases">
        <title>Whole genome shotgun sequence of Acrocarpospora phusangensis NBRC 108782.</title>
        <authorList>
            <person name="Komaki H."/>
            <person name="Tamura T."/>
        </authorList>
    </citation>
    <scope>NUCLEOTIDE SEQUENCE</scope>
    <source>
        <strain evidence="2">NBRC 108782</strain>
    </source>
</reference>